<dbReference type="Gene3D" id="3.30.160.60">
    <property type="entry name" value="Classic Zinc Finger"/>
    <property type="match status" value="1"/>
</dbReference>
<evidence type="ECO:0000256" key="2">
    <source>
        <dbReference type="ARBA" id="ARBA00022833"/>
    </source>
</evidence>
<dbReference type="EMBL" id="JAQIZZ010000002">
    <property type="protein sequence ID" value="KAJ5553096.1"/>
    <property type="molecule type" value="Genomic_DNA"/>
</dbReference>
<sequence length="643" mass="72702">MENNHTSFRCAACKKDFSSRGHLHRHQRLLHHHYDGASIACPFCHNLFARIDVMRRHTRRCPDKAQRESPKVSRRGPKKACCVRCSRMKVACDKGNPCSRCQSSHFPCSYTSPTSKVTIEKTHLPKFDSPSSHTSRADAPSCGNHVKTSIPFLLSYIDPETSFEDLMKATSARPVGCSQDDNIPPVIPDSQQTLNSGIDLSSWSFLQDLCGLFDFPENPDPVFESESLWNMHDQQESDTLQVRINEALQELELYNSRTKPQALNQPCFINPRMRSTPTLSDLDVLVQNYFDYATLHSPIIYRSYLRNNTISSHLLLAVLAAGGQVLPSMDSTFSSSQFFERVQDFVFDQAPLCNPHFCGFNNHPISDEALEILQAALVMLTTEVATKGNVVTHSTCISRFSKLVSAIRGFSLTKVRRYNPFIGDVHDSSTNASATWKQFLRNETMIRIAWMAFLLDVQFVLFFRTPPRFTITEMIGGLPCPDELFTEMPESQVEPELQSRMEALSGSTHDSLSLSALVDLLMQPSLSDNSLLSKVNARGLFCGICGLHSIIFSAQTTHSIPYMRPVIERALDRWQRLWDELQKKADKEQFERLGYMKHALEFWVLAKTLLRADPHVLKIENVDMPSKSHLYAICKQVGNVSLA</sequence>
<evidence type="ECO:0000256" key="7">
    <source>
        <dbReference type="PROSITE-ProRule" id="PRU00042"/>
    </source>
</evidence>
<dbReference type="InterPro" id="IPR013087">
    <property type="entry name" value="Znf_C2H2_type"/>
</dbReference>
<dbReference type="SUPFAM" id="SSF57701">
    <property type="entry name" value="Zn2/Cys6 DNA-binding domain"/>
    <property type="match status" value="1"/>
</dbReference>
<dbReference type="PROSITE" id="PS50048">
    <property type="entry name" value="ZN2_CY6_FUNGAL_2"/>
    <property type="match status" value="1"/>
</dbReference>
<keyword evidence="7" id="KW-0863">Zinc-finger</keyword>
<evidence type="ECO:0000256" key="5">
    <source>
        <dbReference type="ARBA" id="ARBA00023163"/>
    </source>
</evidence>
<dbReference type="AlphaFoldDB" id="A0AAD6D3Q2"/>
<dbReference type="Pfam" id="PF04082">
    <property type="entry name" value="Fungal_trans"/>
    <property type="match status" value="1"/>
</dbReference>
<feature type="domain" description="C2H2-type" evidence="9">
    <location>
        <begin position="8"/>
        <end position="31"/>
    </location>
</feature>
<name>A0AAD6D3Q2_9EURO</name>
<evidence type="ECO:0000256" key="3">
    <source>
        <dbReference type="ARBA" id="ARBA00023015"/>
    </source>
</evidence>
<dbReference type="Proteomes" id="UP001220324">
    <property type="component" value="Unassembled WGS sequence"/>
</dbReference>
<protein>
    <recommendedName>
        <fullName evidence="12">Zn(2)-C6 fungal-type domain-containing protein</fullName>
    </recommendedName>
</protein>
<dbReference type="Gene3D" id="4.10.240.10">
    <property type="entry name" value="Zn(2)-C6 fungal-type DNA-binding domain"/>
    <property type="match status" value="1"/>
</dbReference>
<keyword evidence="4" id="KW-0238">DNA-binding</keyword>
<evidence type="ECO:0000313" key="10">
    <source>
        <dbReference type="EMBL" id="KAJ5553096.1"/>
    </source>
</evidence>
<evidence type="ECO:0000259" key="8">
    <source>
        <dbReference type="PROSITE" id="PS50048"/>
    </source>
</evidence>
<comment type="caution">
    <text evidence="10">The sequence shown here is derived from an EMBL/GenBank/DDBJ whole genome shotgun (WGS) entry which is preliminary data.</text>
</comment>
<accession>A0AAD6D3Q2</accession>
<dbReference type="SMART" id="SM00355">
    <property type="entry name" value="ZnF_C2H2"/>
    <property type="match status" value="2"/>
</dbReference>
<evidence type="ECO:0000256" key="1">
    <source>
        <dbReference type="ARBA" id="ARBA00022723"/>
    </source>
</evidence>
<dbReference type="Pfam" id="PF00172">
    <property type="entry name" value="Zn_clus"/>
    <property type="match status" value="1"/>
</dbReference>
<keyword evidence="3" id="KW-0805">Transcription regulation</keyword>
<dbReference type="GO" id="GO:0003677">
    <property type="term" value="F:DNA binding"/>
    <property type="evidence" value="ECO:0007669"/>
    <property type="project" value="UniProtKB-KW"/>
</dbReference>
<dbReference type="PANTHER" id="PTHR47660:SF2">
    <property type="entry name" value="TRANSCRIPTION FACTOR WITH C2H2 AND ZN(2)-CYS(6) DNA BINDING DOMAIN (EUROFUNG)"/>
    <property type="match status" value="1"/>
</dbReference>
<keyword evidence="5" id="KW-0804">Transcription</keyword>
<keyword evidence="1" id="KW-0479">Metal-binding</keyword>
<evidence type="ECO:0000313" key="11">
    <source>
        <dbReference type="Proteomes" id="UP001220324"/>
    </source>
</evidence>
<dbReference type="GO" id="GO:0000981">
    <property type="term" value="F:DNA-binding transcription factor activity, RNA polymerase II-specific"/>
    <property type="evidence" value="ECO:0007669"/>
    <property type="project" value="InterPro"/>
</dbReference>
<keyword evidence="6" id="KW-0539">Nucleus</keyword>
<dbReference type="PROSITE" id="PS50157">
    <property type="entry name" value="ZINC_FINGER_C2H2_2"/>
    <property type="match status" value="1"/>
</dbReference>
<dbReference type="PANTHER" id="PTHR47660">
    <property type="entry name" value="TRANSCRIPTION FACTOR WITH C2H2 AND ZN(2)-CYS(6) DNA BINDING DOMAIN (EUROFUNG)-RELATED-RELATED"/>
    <property type="match status" value="1"/>
</dbReference>
<evidence type="ECO:0000256" key="4">
    <source>
        <dbReference type="ARBA" id="ARBA00023125"/>
    </source>
</evidence>
<reference evidence="10 11" key="1">
    <citation type="journal article" date="2023" name="IMA Fungus">
        <title>Comparative genomic study of the Penicillium genus elucidates a diverse pangenome and 15 lateral gene transfer events.</title>
        <authorList>
            <person name="Petersen C."/>
            <person name="Sorensen T."/>
            <person name="Nielsen M.R."/>
            <person name="Sondergaard T.E."/>
            <person name="Sorensen J.L."/>
            <person name="Fitzpatrick D.A."/>
            <person name="Frisvad J.C."/>
            <person name="Nielsen K.L."/>
        </authorList>
    </citation>
    <scope>NUCLEOTIDE SEQUENCE [LARGE SCALE GENOMIC DNA]</scope>
    <source>
        <strain evidence="10 11">IBT 35679</strain>
    </source>
</reference>
<dbReference type="InterPro" id="IPR007219">
    <property type="entry name" value="XnlR_reg_dom"/>
</dbReference>
<evidence type="ECO:0000256" key="6">
    <source>
        <dbReference type="ARBA" id="ARBA00023242"/>
    </source>
</evidence>
<dbReference type="GO" id="GO:0008270">
    <property type="term" value="F:zinc ion binding"/>
    <property type="evidence" value="ECO:0007669"/>
    <property type="project" value="UniProtKB-KW"/>
</dbReference>
<dbReference type="InterPro" id="IPR036864">
    <property type="entry name" value="Zn2-C6_fun-type_DNA-bd_sf"/>
</dbReference>
<dbReference type="CDD" id="cd12148">
    <property type="entry name" value="fungal_TF_MHR"/>
    <property type="match status" value="1"/>
</dbReference>
<dbReference type="CDD" id="cd00067">
    <property type="entry name" value="GAL4"/>
    <property type="match status" value="1"/>
</dbReference>
<gene>
    <name evidence="10" type="ORF">N7494_002474</name>
</gene>
<feature type="domain" description="Zn(2)-C6 fungal-type" evidence="8">
    <location>
        <begin position="81"/>
        <end position="110"/>
    </location>
</feature>
<evidence type="ECO:0008006" key="12">
    <source>
        <dbReference type="Google" id="ProtNLM"/>
    </source>
</evidence>
<keyword evidence="11" id="KW-1185">Reference proteome</keyword>
<dbReference type="GO" id="GO:0006351">
    <property type="term" value="P:DNA-templated transcription"/>
    <property type="evidence" value="ECO:0007669"/>
    <property type="project" value="InterPro"/>
</dbReference>
<organism evidence="10 11">
    <name type="scientific">Penicillium frequentans</name>
    <dbReference type="NCBI Taxonomy" id="3151616"/>
    <lineage>
        <taxon>Eukaryota</taxon>
        <taxon>Fungi</taxon>
        <taxon>Dikarya</taxon>
        <taxon>Ascomycota</taxon>
        <taxon>Pezizomycotina</taxon>
        <taxon>Eurotiomycetes</taxon>
        <taxon>Eurotiomycetidae</taxon>
        <taxon>Eurotiales</taxon>
        <taxon>Aspergillaceae</taxon>
        <taxon>Penicillium</taxon>
    </lineage>
</organism>
<keyword evidence="2" id="KW-0862">Zinc</keyword>
<evidence type="ECO:0000259" key="9">
    <source>
        <dbReference type="PROSITE" id="PS50157"/>
    </source>
</evidence>
<proteinExistence type="predicted"/>
<dbReference type="InterPro" id="IPR001138">
    <property type="entry name" value="Zn2Cys6_DnaBD"/>
</dbReference>